<dbReference type="InterPro" id="IPR001086">
    <property type="entry name" value="Preph_deHydtase"/>
</dbReference>
<gene>
    <name evidence="23" type="ORF">DFR28_102909</name>
</gene>
<dbReference type="InterPro" id="IPR008242">
    <property type="entry name" value="Chor_mutase/pphenate_deHydtase"/>
</dbReference>
<evidence type="ECO:0000256" key="18">
    <source>
        <dbReference type="ARBA" id="ARBA00047848"/>
    </source>
</evidence>
<evidence type="ECO:0000256" key="17">
    <source>
        <dbReference type="ARBA" id="ARBA00031520"/>
    </source>
</evidence>
<keyword evidence="15" id="KW-0511">Multifunctional enzyme</keyword>
<dbReference type="FunFam" id="3.30.70.260:FF:000012">
    <property type="entry name" value="Prephenate dehydratase"/>
    <property type="match status" value="1"/>
</dbReference>
<dbReference type="Pfam" id="PF01842">
    <property type="entry name" value="ACT"/>
    <property type="match status" value="1"/>
</dbReference>
<feature type="domain" description="ACT" evidence="22">
    <location>
        <begin position="292"/>
        <end position="369"/>
    </location>
</feature>
<sequence>MGDKTQIDSEELLELRSKIDACDQKILRLIQQRVLVAADIAKAKTASDADASFYRPEREAQVLRRVRERNAALREELKGLVSDDEMVRLMREIMSTSLAAEMPMTVAYLGPAGTYTQAAVVKHFGQAVRNLDVKTISDVFRVVEQRKAHFGVVPVENSTEGVITHTLDCFSSSNLKVCGEVQLPISHQLLSNADGLTNVKKVYAHPQALAQCRQWLERYLPNAEVLTASSNAEAAIIASKDDSVAAIASDIAGRLYRINILASGIEDERNNTTRFLIIGTNSYAASGEDKTTIMVSAPNKVGSLFELLKPLYDAGVDMSRIESRPSRQTNWEYVFFIDLIGHIDDSNVQNALDELQAKSAYFKLIGSYPVGVL</sequence>
<keyword evidence="13" id="KW-0413">Isomerase</keyword>
<dbReference type="UniPathway" id="UPA00121">
    <property type="reaction ID" value="UER00345"/>
</dbReference>
<name>A0A395JLJ8_9GAMM</name>
<dbReference type="Gene3D" id="3.40.190.10">
    <property type="entry name" value="Periplasmic binding protein-like II"/>
    <property type="match status" value="2"/>
</dbReference>
<evidence type="ECO:0000256" key="19">
    <source>
        <dbReference type="PIRSR" id="PIRSR001500-2"/>
    </source>
</evidence>
<dbReference type="FunCoup" id="A0A395JLJ8">
    <property type="interactions" value="493"/>
</dbReference>
<dbReference type="NCBIfam" id="TIGR01807">
    <property type="entry name" value="CM_P2"/>
    <property type="match status" value="1"/>
</dbReference>
<dbReference type="CDD" id="cd13630">
    <property type="entry name" value="PBP2_PDT_1"/>
    <property type="match status" value="1"/>
</dbReference>
<dbReference type="GO" id="GO:0046417">
    <property type="term" value="P:chorismate metabolic process"/>
    <property type="evidence" value="ECO:0007669"/>
    <property type="project" value="InterPro"/>
</dbReference>
<evidence type="ECO:0000256" key="16">
    <source>
        <dbReference type="ARBA" id="ARBA00031175"/>
    </source>
</evidence>
<organism evidence="23 24">
    <name type="scientific">Arenicella xantha</name>
    <dbReference type="NCBI Taxonomy" id="644221"/>
    <lineage>
        <taxon>Bacteria</taxon>
        <taxon>Pseudomonadati</taxon>
        <taxon>Pseudomonadota</taxon>
        <taxon>Gammaproteobacteria</taxon>
        <taxon>Arenicellales</taxon>
        <taxon>Arenicellaceae</taxon>
        <taxon>Arenicella</taxon>
    </lineage>
</organism>
<dbReference type="EMBL" id="QNRT01000002">
    <property type="protein sequence ID" value="RBP51479.1"/>
    <property type="molecule type" value="Genomic_DNA"/>
</dbReference>
<dbReference type="InterPro" id="IPR002701">
    <property type="entry name" value="CM_II_prokaryot"/>
</dbReference>
<dbReference type="InterPro" id="IPR010957">
    <property type="entry name" value="G/b/e-P-prot_chorismate_mutase"/>
</dbReference>
<dbReference type="GO" id="GO:0004664">
    <property type="term" value="F:prephenate dehydratase activity"/>
    <property type="evidence" value="ECO:0007669"/>
    <property type="project" value="UniProtKB-EC"/>
</dbReference>
<evidence type="ECO:0000256" key="10">
    <source>
        <dbReference type="ARBA" id="ARBA00022605"/>
    </source>
</evidence>
<dbReference type="GO" id="GO:0005737">
    <property type="term" value="C:cytoplasm"/>
    <property type="evidence" value="ECO:0007669"/>
    <property type="project" value="UniProtKB-SubCell"/>
</dbReference>
<dbReference type="SMART" id="SM00830">
    <property type="entry name" value="CM_2"/>
    <property type="match status" value="1"/>
</dbReference>
<evidence type="ECO:0000256" key="11">
    <source>
        <dbReference type="ARBA" id="ARBA00023141"/>
    </source>
</evidence>
<evidence type="ECO:0000256" key="9">
    <source>
        <dbReference type="ARBA" id="ARBA00022490"/>
    </source>
</evidence>
<keyword evidence="14" id="KW-0456">Lyase</keyword>
<dbReference type="Proteomes" id="UP000253083">
    <property type="component" value="Unassembled WGS sequence"/>
</dbReference>
<dbReference type="FunFam" id="3.40.190.10:FF:000034">
    <property type="entry name" value="Chorismate mutase/prephenate dehydratase"/>
    <property type="match status" value="1"/>
</dbReference>
<comment type="catalytic activity">
    <reaction evidence="18">
        <text>prephenate + H(+) = 3-phenylpyruvate + CO2 + H2O</text>
        <dbReference type="Rhea" id="RHEA:21648"/>
        <dbReference type="ChEBI" id="CHEBI:15377"/>
        <dbReference type="ChEBI" id="CHEBI:15378"/>
        <dbReference type="ChEBI" id="CHEBI:16526"/>
        <dbReference type="ChEBI" id="CHEBI:18005"/>
        <dbReference type="ChEBI" id="CHEBI:29934"/>
        <dbReference type="EC" id="4.2.1.51"/>
    </reaction>
</comment>
<dbReference type="PROSITE" id="PS00858">
    <property type="entry name" value="PREPHENATE_DEHYDR_2"/>
    <property type="match status" value="1"/>
</dbReference>
<dbReference type="EC" id="4.2.1.51" evidence="7"/>
<keyword evidence="24" id="KW-1185">Reference proteome</keyword>
<evidence type="ECO:0000259" key="22">
    <source>
        <dbReference type="PROSITE" id="PS51671"/>
    </source>
</evidence>
<dbReference type="CDD" id="cd04905">
    <property type="entry name" value="ACT_CM-PDT"/>
    <property type="match status" value="1"/>
</dbReference>
<evidence type="ECO:0000313" key="23">
    <source>
        <dbReference type="EMBL" id="RBP51479.1"/>
    </source>
</evidence>
<dbReference type="EC" id="5.4.99.5" evidence="6"/>
<evidence type="ECO:0000256" key="14">
    <source>
        <dbReference type="ARBA" id="ARBA00023239"/>
    </source>
</evidence>
<evidence type="ECO:0000256" key="6">
    <source>
        <dbReference type="ARBA" id="ARBA00012404"/>
    </source>
</evidence>
<dbReference type="PROSITE" id="PS51168">
    <property type="entry name" value="CHORISMATE_MUT_2"/>
    <property type="match status" value="1"/>
</dbReference>
<dbReference type="PROSITE" id="PS51171">
    <property type="entry name" value="PREPHENATE_DEHYDR_3"/>
    <property type="match status" value="1"/>
</dbReference>
<feature type="site" description="Essential for prephenate dehydratase activity" evidence="19">
    <location>
        <position position="273"/>
    </location>
</feature>
<dbReference type="SUPFAM" id="SSF48600">
    <property type="entry name" value="Chorismate mutase II"/>
    <property type="match status" value="1"/>
</dbReference>
<dbReference type="InParanoid" id="A0A395JLJ8"/>
<evidence type="ECO:0000256" key="4">
    <source>
        <dbReference type="ARBA" id="ARBA00004741"/>
    </source>
</evidence>
<dbReference type="PANTHER" id="PTHR21022">
    <property type="entry name" value="PREPHENATE DEHYDRATASE P PROTEIN"/>
    <property type="match status" value="1"/>
</dbReference>
<keyword evidence="9" id="KW-0963">Cytoplasm</keyword>
<dbReference type="Pfam" id="PF00800">
    <property type="entry name" value="PDT"/>
    <property type="match status" value="1"/>
</dbReference>
<comment type="pathway">
    <text evidence="5">Metabolic intermediate biosynthesis; prephenate biosynthesis; prephenate from chorismate: step 1/1.</text>
</comment>
<proteinExistence type="predicted"/>
<dbReference type="PIRSF" id="PIRSF001500">
    <property type="entry name" value="Chor_mut_pdt_Ppr"/>
    <property type="match status" value="1"/>
</dbReference>
<evidence type="ECO:0000256" key="7">
    <source>
        <dbReference type="ARBA" id="ARBA00013147"/>
    </source>
</evidence>
<dbReference type="GO" id="GO:0004106">
    <property type="term" value="F:chorismate mutase activity"/>
    <property type="evidence" value="ECO:0007669"/>
    <property type="project" value="UniProtKB-EC"/>
</dbReference>
<dbReference type="UniPathway" id="UPA00120">
    <property type="reaction ID" value="UER00203"/>
</dbReference>
<evidence type="ECO:0000256" key="12">
    <source>
        <dbReference type="ARBA" id="ARBA00023222"/>
    </source>
</evidence>
<evidence type="ECO:0000256" key="2">
    <source>
        <dbReference type="ARBA" id="ARBA00002364"/>
    </source>
</evidence>
<dbReference type="InterPro" id="IPR018528">
    <property type="entry name" value="Preph_deHydtase_CS"/>
</dbReference>
<keyword evidence="10" id="KW-0028">Amino-acid biosynthesis</keyword>
<comment type="function">
    <text evidence="2">Catalyzes the Claisen rearrangement of chorismate to prephenate and the decarboxylation/dehydration of prephenate to phenylpyruvate.</text>
</comment>
<dbReference type="SUPFAM" id="SSF53850">
    <property type="entry name" value="Periplasmic binding protein-like II"/>
    <property type="match status" value="1"/>
</dbReference>
<feature type="domain" description="Chorismate mutase" evidence="20">
    <location>
        <begin position="6"/>
        <end position="105"/>
    </location>
</feature>
<evidence type="ECO:0000259" key="20">
    <source>
        <dbReference type="PROSITE" id="PS51168"/>
    </source>
</evidence>
<dbReference type="NCBIfam" id="NF008865">
    <property type="entry name" value="PRK11898.1"/>
    <property type="match status" value="1"/>
</dbReference>
<dbReference type="InterPro" id="IPR036263">
    <property type="entry name" value="Chorismate_II_sf"/>
</dbReference>
<dbReference type="AlphaFoldDB" id="A0A395JLJ8"/>
<evidence type="ECO:0000256" key="15">
    <source>
        <dbReference type="ARBA" id="ARBA00023268"/>
    </source>
</evidence>
<dbReference type="SUPFAM" id="SSF55021">
    <property type="entry name" value="ACT-like"/>
    <property type="match status" value="1"/>
</dbReference>
<evidence type="ECO:0000259" key="21">
    <source>
        <dbReference type="PROSITE" id="PS51171"/>
    </source>
</evidence>
<feature type="domain" description="Prephenate dehydratase" evidence="21">
    <location>
        <begin position="105"/>
        <end position="280"/>
    </location>
</feature>
<protein>
    <recommendedName>
        <fullName evidence="8">Bifunctional chorismate mutase/prephenate dehydratase</fullName>
        <ecNumber evidence="7">4.2.1.51</ecNumber>
        <ecNumber evidence="6">5.4.99.5</ecNumber>
    </recommendedName>
    <alternativeName>
        <fullName evidence="17">Chorismate mutase-prephenate dehydratase</fullName>
    </alternativeName>
    <alternativeName>
        <fullName evidence="16">p-protein</fullName>
    </alternativeName>
</protein>
<keyword evidence="12" id="KW-0584">Phenylalanine biosynthesis</keyword>
<keyword evidence="11" id="KW-0057">Aromatic amino acid biosynthesis</keyword>
<dbReference type="Gene3D" id="1.20.59.10">
    <property type="entry name" value="Chorismate mutase"/>
    <property type="match status" value="1"/>
</dbReference>
<dbReference type="OrthoDB" id="9802281at2"/>
<comment type="pathway">
    <text evidence="4">Amino-acid biosynthesis; L-phenylalanine biosynthesis; phenylpyruvate from prephenate: step 1/1.</text>
</comment>
<evidence type="ECO:0000256" key="1">
    <source>
        <dbReference type="ARBA" id="ARBA00000824"/>
    </source>
</evidence>
<dbReference type="Pfam" id="PF01817">
    <property type="entry name" value="CM_2"/>
    <property type="match status" value="1"/>
</dbReference>
<dbReference type="GO" id="GO:0009094">
    <property type="term" value="P:L-phenylalanine biosynthetic process"/>
    <property type="evidence" value="ECO:0007669"/>
    <property type="project" value="UniProtKB-UniPathway"/>
</dbReference>
<evidence type="ECO:0000256" key="8">
    <source>
        <dbReference type="ARBA" id="ARBA00014401"/>
    </source>
</evidence>
<dbReference type="InterPro" id="IPR045865">
    <property type="entry name" value="ACT-like_dom_sf"/>
</dbReference>
<reference evidence="23 24" key="1">
    <citation type="submission" date="2018-06" db="EMBL/GenBank/DDBJ databases">
        <title>Genomic Encyclopedia of Type Strains, Phase IV (KMG-IV): sequencing the most valuable type-strain genomes for metagenomic binning, comparative biology and taxonomic classification.</title>
        <authorList>
            <person name="Goeker M."/>
        </authorList>
    </citation>
    <scope>NUCLEOTIDE SEQUENCE [LARGE SCALE GENOMIC DNA]</scope>
    <source>
        <strain evidence="23 24">DSM 24032</strain>
    </source>
</reference>
<comment type="subcellular location">
    <subcellularLocation>
        <location evidence="3">Cytoplasm</location>
    </subcellularLocation>
</comment>
<evidence type="ECO:0000256" key="13">
    <source>
        <dbReference type="ARBA" id="ARBA00023235"/>
    </source>
</evidence>
<dbReference type="PROSITE" id="PS51671">
    <property type="entry name" value="ACT"/>
    <property type="match status" value="1"/>
</dbReference>
<dbReference type="InterPro" id="IPR002912">
    <property type="entry name" value="ACT_dom"/>
</dbReference>
<dbReference type="RefSeq" id="WP_113954243.1">
    <property type="nucleotide sequence ID" value="NZ_QNRT01000002.1"/>
</dbReference>
<dbReference type="InterPro" id="IPR036979">
    <property type="entry name" value="CM_dom_sf"/>
</dbReference>
<evidence type="ECO:0000256" key="5">
    <source>
        <dbReference type="ARBA" id="ARBA00004817"/>
    </source>
</evidence>
<evidence type="ECO:0000313" key="24">
    <source>
        <dbReference type="Proteomes" id="UP000253083"/>
    </source>
</evidence>
<dbReference type="Gene3D" id="3.30.70.260">
    <property type="match status" value="1"/>
</dbReference>
<dbReference type="FunFam" id="3.40.190.10:FF:000029">
    <property type="entry name" value="Chorismate mutase/Prephenate dehydratase"/>
    <property type="match status" value="1"/>
</dbReference>
<evidence type="ECO:0000256" key="3">
    <source>
        <dbReference type="ARBA" id="ARBA00004496"/>
    </source>
</evidence>
<dbReference type="PANTHER" id="PTHR21022:SF19">
    <property type="entry name" value="PREPHENATE DEHYDRATASE-RELATED"/>
    <property type="match status" value="1"/>
</dbReference>
<comment type="catalytic activity">
    <reaction evidence="1">
        <text>chorismate = prephenate</text>
        <dbReference type="Rhea" id="RHEA:13897"/>
        <dbReference type="ChEBI" id="CHEBI:29748"/>
        <dbReference type="ChEBI" id="CHEBI:29934"/>
        <dbReference type="EC" id="5.4.99.5"/>
    </reaction>
</comment>
<comment type="caution">
    <text evidence="23">The sequence shown here is derived from an EMBL/GenBank/DDBJ whole genome shotgun (WGS) entry which is preliminary data.</text>
</comment>
<accession>A0A395JLJ8</accession>
<dbReference type="PROSITE" id="PS00857">
    <property type="entry name" value="PREPHENATE_DEHYDR_1"/>
    <property type="match status" value="1"/>
</dbReference>